<dbReference type="InterPro" id="IPR043472">
    <property type="entry name" value="Macro_dom-like"/>
</dbReference>
<dbReference type="EMBL" id="AE003849">
    <property type="protein sequence ID" value="AAF83093.1"/>
    <property type="molecule type" value="Genomic_DNA"/>
</dbReference>
<dbReference type="Gene3D" id="3.40.220.10">
    <property type="entry name" value="Leucine Aminopeptidase, subunit E, domain 1"/>
    <property type="match status" value="1"/>
</dbReference>
<organism evidence="7 8">
    <name type="scientific">Xylella fastidiosa (strain 9a5c)</name>
    <dbReference type="NCBI Taxonomy" id="160492"/>
    <lineage>
        <taxon>Bacteria</taxon>
        <taxon>Pseudomonadati</taxon>
        <taxon>Pseudomonadota</taxon>
        <taxon>Gammaproteobacteria</taxon>
        <taxon>Lysobacterales</taxon>
        <taxon>Lysobacteraceae</taxon>
        <taxon>Xylella</taxon>
    </lineage>
</organism>
<comment type="similarity">
    <text evidence="1">Belongs to the peptidase M17 family.</text>
</comment>
<dbReference type="PANTHER" id="PTHR11963:SF20">
    <property type="entry name" value="PEPTIDASE B"/>
    <property type="match status" value="1"/>
</dbReference>
<dbReference type="STRING" id="160492.XF_0280"/>
<evidence type="ECO:0000256" key="1">
    <source>
        <dbReference type="ARBA" id="ARBA00009528"/>
    </source>
</evidence>
<evidence type="ECO:0000256" key="2">
    <source>
        <dbReference type="ARBA" id="ARBA00022438"/>
    </source>
</evidence>
<protein>
    <submittedName>
        <fullName evidence="7">Leucine aminopeptidase</fullName>
    </submittedName>
</protein>
<dbReference type="Gene3D" id="3.40.630.10">
    <property type="entry name" value="Zn peptidases"/>
    <property type="match status" value="1"/>
</dbReference>
<dbReference type="HOGENOM" id="CLU_013734_2_1_6"/>
<dbReference type="KEGG" id="xfa:XF_0280"/>
<dbReference type="InterPro" id="IPR048816">
    <property type="entry name" value="Peptidase_M17_N_1"/>
</dbReference>
<accession>Q9PGL8</accession>
<dbReference type="InterPro" id="IPR000819">
    <property type="entry name" value="Peptidase_M17_C"/>
</dbReference>
<dbReference type="PRINTS" id="PR00481">
    <property type="entry name" value="LAMNOPPTDASE"/>
</dbReference>
<dbReference type="GO" id="GO:0070006">
    <property type="term" value="F:metalloaminopeptidase activity"/>
    <property type="evidence" value="ECO:0007669"/>
    <property type="project" value="InterPro"/>
</dbReference>
<dbReference type="PROSITE" id="PS00631">
    <property type="entry name" value="CYTOSOL_AP"/>
    <property type="match status" value="1"/>
</dbReference>
<evidence type="ECO:0000256" key="3">
    <source>
        <dbReference type="ARBA" id="ARBA00022670"/>
    </source>
</evidence>
<dbReference type="Proteomes" id="UP000000812">
    <property type="component" value="Chromosome"/>
</dbReference>
<feature type="domain" description="Cytosol aminopeptidase" evidence="6">
    <location>
        <begin position="333"/>
        <end position="340"/>
    </location>
</feature>
<evidence type="ECO:0000313" key="8">
    <source>
        <dbReference type="Proteomes" id="UP000000812"/>
    </source>
</evidence>
<reference evidence="7 8" key="1">
    <citation type="journal article" date="2000" name="Nature">
        <title>The genome sequence of the plant pathogen Xylella fastidiosa.</title>
        <authorList>
            <person name="Simpson A.J."/>
            <person name="Reinach F.C."/>
            <person name="Arruda P."/>
            <person name="Abreu F.A."/>
            <person name="Acencio M."/>
            <person name="Alvarenga R."/>
            <person name="Alves L.M."/>
            <person name="Araya J.E."/>
            <person name="Baia G.S."/>
            <person name="Baptista C.S."/>
            <person name="Barros M.H."/>
            <person name="Bonaccorsi E.D."/>
            <person name="Bordin S."/>
            <person name="Bove J.M."/>
            <person name="Briones M.R."/>
            <person name="Bueno M.R."/>
            <person name="Camargo A.A."/>
            <person name="Camargo L.E."/>
            <person name="Carraro D.M."/>
            <person name="Carrer H."/>
            <person name="Colauto N.B."/>
            <person name="Colombo C."/>
            <person name="Costa F.F."/>
            <person name="Costa M.C."/>
            <person name="Costa-Neto C.M."/>
            <person name="Coutinho L.L."/>
            <person name="Cristofani M."/>
            <person name="Dias-Neto E."/>
            <person name="Docena C."/>
            <person name="El-Dorry H."/>
            <person name="Facincani A.P."/>
            <person name="Ferreira A.J."/>
            <person name="Ferreira V.C."/>
            <person name="Ferro J.A."/>
            <person name="Fraga J.S."/>
            <person name="Franca S.C."/>
            <person name="Franco M.C."/>
            <person name="Frohme M."/>
            <person name="Furlan L.R."/>
            <person name="Garnier M."/>
            <person name="Goldman G.H."/>
            <person name="Goldman M.H."/>
            <person name="Gomes S.L."/>
            <person name="Gruber A."/>
            <person name="Ho P.L."/>
            <person name="Hoheisel J.D."/>
            <person name="Junqueira M.L."/>
            <person name="Kemper E.L."/>
            <person name="Kitajima J.P."/>
            <person name="Krieger J.E."/>
            <person name="Kuramae E.E."/>
            <person name="Laigret F."/>
            <person name="Lambais M.R."/>
            <person name="Leite L.C."/>
            <person name="Lemos E.G."/>
            <person name="Lemos M.V."/>
            <person name="Lopes S.A."/>
            <person name="Lopes C.R."/>
            <person name="Machado J.A."/>
            <person name="Machado M.A."/>
            <person name="Madeira A.M."/>
            <person name="Madeira H.M."/>
            <person name="Marino C.L."/>
            <person name="Marques M.V."/>
            <person name="Martins E.A."/>
            <person name="Martins E.M."/>
            <person name="Matsukuma A.Y."/>
            <person name="Menck C.F."/>
            <person name="Miracca E.C."/>
            <person name="Miyaki C.Y."/>
            <person name="Monteriro-Vitorello C.B."/>
            <person name="Moon D.H."/>
            <person name="Nagai M.A."/>
            <person name="Nascimento A.L."/>
            <person name="Netto L.E."/>
            <person name="Nhani A.Jr."/>
            <person name="Nobrega F.G."/>
            <person name="Nunes L.R."/>
            <person name="Oliveira M.A."/>
            <person name="de Oliveira M.C."/>
            <person name="de Oliveira R.C."/>
            <person name="Palmieri D.A."/>
            <person name="Paris A."/>
            <person name="Peixoto B.R."/>
            <person name="Pereira G.A."/>
            <person name="Pereira H.A.Jr."/>
            <person name="Pesquero J.B."/>
            <person name="Quaggio R.B."/>
            <person name="Roberto P.G."/>
            <person name="Rodrigues V."/>
            <person name="de M Rosa A.J."/>
            <person name="de Rosa V.E.Jr."/>
            <person name="de Sa R.G."/>
            <person name="Santelli R.V."/>
            <person name="Sawasaki H.E."/>
            <person name="da Silva A.C."/>
            <person name="da Silva A.M."/>
            <person name="da Silva F.R."/>
            <person name="da Silva W.A.Jr."/>
            <person name="da Silveira J.F."/>
            <person name="Silvestri M.L."/>
            <person name="Siqueira W.J."/>
            <person name="de Souza A.A."/>
            <person name="de Souza A.P."/>
            <person name="Terenzi M.F."/>
            <person name="Truffi D."/>
            <person name="Tsai S.M."/>
            <person name="Tsuhako M.H."/>
            <person name="Vallada H."/>
            <person name="Van Sluys M.A."/>
            <person name="Verjovski-Almeida S."/>
            <person name="Vettore A.L."/>
            <person name="Zago M.A."/>
            <person name="Zatz M."/>
            <person name="Meidanis J."/>
            <person name="Setubal J.C."/>
        </authorList>
    </citation>
    <scope>NUCLEOTIDE SEQUENCE [LARGE SCALE GENOMIC DNA]</scope>
    <source>
        <strain evidence="7 8">9a5c</strain>
    </source>
</reference>
<keyword evidence="5" id="KW-0464">Manganese</keyword>
<dbReference type="eggNOG" id="COG0260">
    <property type="taxonomic scope" value="Bacteria"/>
</dbReference>
<dbReference type="PANTHER" id="PTHR11963">
    <property type="entry name" value="LEUCINE AMINOPEPTIDASE-RELATED"/>
    <property type="match status" value="1"/>
</dbReference>
<dbReference type="GO" id="GO:0006508">
    <property type="term" value="P:proteolysis"/>
    <property type="evidence" value="ECO:0007669"/>
    <property type="project" value="UniProtKB-KW"/>
</dbReference>
<proteinExistence type="inferred from homology"/>
<evidence type="ECO:0000256" key="5">
    <source>
        <dbReference type="ARBA" id="ARBA00023211"/>
    </source>
</evidence>
<dbReference type="GO" id="GO:0030145">
    <property type="term" value="F:manganese ion binding"/>
    <property type="evidence" value="ECO:0007669"/>
    <property type="project" value="InterPro"/>
</dbReference>
<name>Q9PGL8_XYLFA</name>
<sequence length="484" mass="52691">MQIFPPEQGSTAHNAPIAASDYSHQETWFMPIPFGFTVATTNTLPLHVLDRARFANWLTAQSPAIQSWVQAQGFAAAAGSVLLLPGEHGLNGAVLGTGDYADPYAYAHGPFALPAGTHWQPTGTWDPIKQATLTLGWGLGSYRFTRYRLPDRAPAELAVTPTPETLALIQACLRVRDWVNTPTQDMGPEELQTITRDLAQTHGGTFESIIGEALLTQNFPTIHAVGRASHRAPRLLQLNWGQHTHPHLVLIGKAVCFDTGGLDLKPADGMRHMKKDMGGAAHALALAGLVMEQQLPVRLTVLIPAVENAIGPDAFRPGEVIVTRAGVSVEIDNTDAEGRLILCDTLAYANELKPHTILDFATLTGAARIALGPDLPALFSNNEVLAQAWLDAGKQTRDPVWRMPLWRPYLHYLNSHVADLANAGSRMAGAVTAALYLERFVTQDLPWAHLDVYAWNDLNRPGRPAGGEALGLRSAWAMLKERYR</sequence>
<keyword evidence="4" id="KW-0378">Hydrolase</keyword>
<keyword evidence="3" id="KW-0645">Protease</keyword>
<dbReference type="GO" id="GO:0005737">
    <property type="term" value="C:cytoplasm"/>
    <property type="evidence" value="ECO:0007669"/>
    <property type="project" value="InterPro"/>
</dbReference>
<evidence type="ECO:0000313" key="7">
    <source>
        <dbReference type="EMBL" id="AAF83093.1"/>
    </source>
</evidence>
<keyword evidence="2 7" id="KW-0031">Aminopeptidase</keyword>
<evidence type="ECO:0000259" key="6">
    <source>
        <dbReference type="PROSITE" id="PS00631"/>
    </source>
</evidence>
<dbReference type="AlphaFoldDB" id="Q9PGL8"/>
<dbReference type="InterPro" id="IPR011356">
    <property type="entry name" value="Leucine_aapep/pepB"/>
</dbReference>
<dbReference type="Pfam" id="PF00883">
    <property type="entry name" value="Peptidase_M17"/>
    <property type="match status" value="1"/>
</dbReference>
<dbReference type="CDD" id="cd00433">
    <property type="entry name" value="Peptidase_M17"/>
    <property type="match status" value="1"/>
</dbReference>
<dbReference type="Pfam" id="PF21337">
    <property type="entry name" value="Peptidase_M17_N_1"/>
    <property type="match status" value="1"/>
</dbReference>
<evidence type="ECO:0000256" key="4">
    <source>
        <dbReference type="ARBA" id="ARBA00022801"/>
    </source>
</evidence>
<dbReference type="SUPFAM" id="SSF53187">
    <property type="entry name" value="Zn-dependent exopeptidases"/>
    <property type="match status" value="1"/>
</dbReference>
<gene>
    <name evidence="7" type="ordered locus">XF_0280</name>
</gene>
<dbReference type="PIR" id="G82825">
    <property type="entry name" value="G82825"/>
</dbReference>